<dbReference type="eggNOG" id="KOG3028">
    <property type="taxonomic scope" value="Eukaryota"/>
</dbReference>
<dbReference type="AlphaFoldDB" id="N1QMX6"/>
<dbReference type="OMA" id="RNAWLYT"/>
<evidence type="ECO:0000259" key="3">
    <source>
        <dbReference type="Pfam" id="PF17172"/>
    </source>
</evidence>
<proteinExistence type="predicted"/>
<dbReference type="STRING" id="692275.N1QMX6"/>
<dbReference type="GeneID" id="27905687"/>
<dbReference type="RefSeq" id="XP_016765878.1">
    <property type="nucleotide sequence ID" value="XM_016908550.1"/>
</dbReference>
<dbReference type="Pfam" id="PF17172">
    <property type="entry name" value="GST_N_4"/>
    <property type="match status" value="1"/>
</dbReference>
<evidence type="ECO:0000313" key="5">
    <source>
        <dbReference type="Proteomes" id="UP000016931"/>
    </source>
</evidence>
<evidence type="ECO:0008006" key="6">
    <source>
        <dbReference type="Google" id="ProtNLM"/>
    </source>
</evidence>
<organism evidence="4 5">
    <name type="scientific">Sphaerulina musiva (strain SO2202)</name>
    <name type="common">Poplar stem canker fungus</name>
    <name type="synonym">Septoria musiva</name>
    <dbReference type="NCBI Taxonomy" id="692275"/>
    <lineage>
        <taxon>Eukaryota</taxon>
        <taxon>Fungi</taxon>
        <taxon>Dikarya</taxon>
        <taxon>Ascomycota</taxon>
        <taxon>Pezizomycotina</taxon>
        <taxon>Dothideomycetes</taxon>
        <taxon>Dothideomycetidae</taxon>
        <taxon>Mycosphaerellales</taxon>
        <taxon>Mycosphaerellaceae</taxon>
        <taxon>Sphaerulina</taxon>
    </lineage>
</organism>
<feature type="domain" description="Metaxin glutathione S-transferase" evidence="2">
    <location>
        <begin position="221"/>
        <end position="287"/>
    </location>
</feature>
<protein>
    <recommendedName>
        <fullName evidence="6">Mitochondrial outer membrane protein</fullName>
    </recommendedName>
</protein>
<sequence length="322" mass="36378">MADGPVQPRASIFSLPPPVKRVFDQFPLREYEANDLPWRAPRAASAHKLHVFTTEQDAKHGRPSYNPSCLKWQTYLRLSGIECTLVSSNNHASPSGSLPFLQPAIADGTRTTPDPVPANKLKKWLTKQALNRALDLSDIHDTRADAYQSLVDNRLRKCWLYQLYLAPQNDALMQRLYVYPCSNNALVRFATTRQLRGAAEAELVKSAGTNVVDAAVLIKEATEAFEALSALLQRDEWFFGAKEPGLFDASLFAYTQLILDEELGWRYNPLKEALEQHDKLVEHRGRILGSFYSDREEEEKNERPSVHTRTTSTLGKRKTPKG</sequence>
<keyword evidence="5" id="KW-1185">Reference proteome</keyword>
<dbReference type="EMBL" id="KB456260">
    <property type="protein sequence ID" value="EMF17757.1"/>
    <property type="molecule type" value="Genomic_DNA"/>
</dbReference>
<dbReference type="InterPro" id="IPR033468">
    <property type="entry name" value="Metaxin_GST"/>
</dbReference>
<dbReference type="GO" id="GO:0001401">
    <property type="term" value="C:SAM complex"/>
    <property type="evidence" value="ECO:0007669"/>
    <property type="project" value="TreeGrafter"/>
</dbReference>
<dbReference type="PANTHER" id="PTHR12289">
    <property type="entry name" value="METAXIN RELATED"/>
    <property type="match status" value="1"/>
</dbReference>
<evidence type="ECO:0000313" key="4">
    <source>
        <dbReference type="EMBL" id="EMF17757.1"/>
    </source>
</evidence>
<feature type="region of interest" description="Disordered" evidence="1">
    <location>
        <begin position="294"/>
        <end position="322"/>
    </location>
</feature>
<dbReference type="CDD" id="cd03193">
    <property type="entry name" value="GST_C_Metaxin"/>
    <property type="match status" value="1"/>
</dbReference>
<evidence type="ECO:0000256" key="1">
    <source>
        <dbReference type="SAM" id="MobiDB-lite"/>
    </source>
</evidence>
<dbReference type="OrthoDB" id="198787at2759"/>
<evidence type="ECO:0000259" key="2">
    <source>
        <dbReference type="Pfam" id="PF17171"/>
    </source>
</evidence>
<dbReference type="PANTHER" id="PTHR12289:SF44">
    <property type="entry name" value="OUTER MEMBRANE PROTEIN (SAM35), PUTATIVE (AFU_ORTHOLOGUE AFUA_1G13180)-RELATED"/>
    <property type="match status" value="1"/>
</dbReference>
<reference evidence="4 5" key="1">
    <citation type="journal article" date="2012" name="PLoS Pathog.">
        <title>Diverse lifestyles and strategies of plant pathogenesis encoded in the genomes of eighteen Dothideomycetes fungi.</title>
        <authorList>
            <person name="Ohm R.A."/>
            <person name="Feau N."/>
            <person name="Henrissat B."/>
            <person name="Schoch C.L."/>
            <person name="Horwitz B.A."/>
            <person name="Barry K.W."/>
            <person name="Condon B.J."/>
            <person name="Copeland A.C."/>
            <person name="Dhillon B."/>
            <person name="Glaser F."/>
            <person name="Hesse C.N."/>
            <person name="Kosti I."/>
            <person name="LaButti K."/>
            <person name="Lindquist E.A."/>
            <person name="Lucas S."/>
            <person name="Salamov A.A."/>
            <person name="Bradshaw R.E."/>
            <person name="Ciuffetti L."/>
            <person name="Hamelin R.C."/>
            <person name="Kema G.H.J."/>
            <person name="Lawrence C."/>
            <person name="Scott J.A."/>
            <person name="Spatafora J.W."/>
            <person name="Turgeon B.G."/>
            <person name="de Wit P.J.G.M."/>
            <person name="Zhong S."/>
            <person name="Goodwin S.B."/>
            <person name="Grigoriev I.V."/>
        </authorList>
    </citation>
    <scope>NUCLEOTIDE SEQUENCE [LARGE SCALE GENOMIC DNA]</scope>
    <source>
        <strain evidence="4 5">SO2202</strain>
    </source>
</reference>
<dbReference type="Proteomes" id="UP000016931">
    <property type="component" value="Unassembled WGS sequence"/>
</dbReference>
<name>N1QMX6_SPHMS</name>
<dbReference type="Pfam" id="PF17171">
    <property type="entry name" value="GST_C_6"/>
    <property type="match status" value="1"/>
</dbReference>
<feature type="domain" description="Thioredoxin-like fold" evidence="3">
    <location>
        <begin position="67"/>
        <end position="169"/>
    </location>
</feature>
<dbReference type="HOGENOM" id="CLU_055680_0_0_1"/>
<dbReference type="InterPro" id="IPR050931">
    <property type="entry name" value="Mito_Protein_Transport_Metaxin"/>
</dbReference>
<dbReference type="InterPro" id="IPR012336">
    <property type="entry name" value="Thioredoxin-like_fold"/>
</dbReference>
<dbReference type="GO" id="GO:0007005">
    <property type="term" value="P:mitochondrion organization"/>
    <property type="evidence" value="ECO:0007669"/>
    <property type="project" value="TreeGrafter"/>
</dbReference>
<accession>N1QMX6</accession>
<gene>
    <name evidence="4" type="ORF">SEPMUDRAFT_33772</name>
</gene>